<comment type="caution">
    <text evidence="2">The sequence shown here is derived from an EMBL/GenBank/DDBJ whole genome shotgun (WGS) entry which is preliminary data.</text>
</comment>
<evidence type="ECO:0000313" key="2">
    <source>
        <dbReference type="EMBL" id="GLX83351.1"/>
    </source>
</evidence>
<keyword evidence="1" id="KW-1133">Transmembrane helix</keyword>
<dbReference type="NCBIfam" id="TIGR02532">
    <property type="entry name" value="IV_pilin_GFxxxE"/>
    <property type="match status" value="1"/>
</dbReference>
<reference evidence="2 3" key="1">
    <citation type="submission" date="2023-03" db="EMBL/GenBank/DDBJ databases">
        <title>Draft genome sequence of Thalassotalea eurytherma JCM 18482T.</title>
        <authorList>
            <person name="Sawabe T."/>
        </authorList>
    </citation>
    <scope>NUCLEOTIDE SEQUENCE [LARGE SCALE GENOMIC DNA]</scope>
    <source>
        <strain evidence="2 3">JCM 18482</strain>
    </source>
</reference>
<dbReference type="Proteomes" id="UP001157133">
    <property type="component" value="Unassembled WGS sequence"/>
</dbReference>
<keyword evidence="1" id="KW-0472">Membrane</keyword>
<sequence length="177" mass="19179">MPYSLRQQGFTLVEIIIGIVVISLSFSIISSLVLPATQKSADQVQQIKAAELGQSLLTEILGRSFDESSDRVGGTYRCNEDGQSACSNVLGPEGETRSNYNDVDDYNGLNLLGEDIENALGESLGQYYLGFDVSVNVIYDGNFDGIADNNQLAKLVTVLVTTPSDEVISFSGYRTNF</sequence>
<organism evidence="2 3">
    <name type="scientific">Thalassotalea eurytherma</name>
    <dbReference type="NCBI Taxonomy" id="1144278"/>
    <lineage>
        <taxon>Bacteria</taxon>
        <taxon>Pseudomonadati</taxon>
        <taxon>Pseudomonadota</taxon>
        <taxon>Gammaproteobacteria</taxon>
        <taxon>Alteromonadales</taxon>
        <taxon>Colwelliaceae</taxon>
        <taxon>Thalassotalea</taxon>
    </lineage>
</organism>
<keyword evidence="1" id="KW-0812">Transmembrane</keyword>
<feature type="transmembrane region" description="Helical" evidence="1">
    <location>
        <begin position="12"/>
        <end position="34"/>
    </location>
</feature>
<proteinExistence type="predicted"/>
<evidence type="ECO:0000256" key="1">
    <source>
        <dbReference type="SAM" id="Phobius"/>
    </source>
</evidence>
<dbReference type="InterPro" id="IPR012902">
    <property type="entry name" value="N_methyl_site"/>
</dbReference>
<evidence type="ECO:0000313" key="3">
    <source>
        <dbReference type="Proteomes" id="UP001157133"/>
    </source>
</evidence>
<keyword evidence="3" id="KW-1185">Reference proteome</keyword>
<accession>A0ABQ6H5C1</accession>
<dbReference type="Pfam" id="PF07963">
    <property type="entry name" value="N_methyl"/>
    <property type="match status" value="1"/>
</dbReference>
<dbReference type="EMBL" id="BSSU01000014">
    <property type="protein sequence ID" value="GLX83351.1"/>
    <property type="molecule type" value="Genomic_DNA"/>
</dbReference>
<dbReference type="PROSITE" id="PS00409">
    <property type="entry name" value="PROKAR_NTER_METHYL"/>
    <property type="match status" value="1"/>
</dbReference>
<gene>
    <name evidence="2" type="primary">mshD</name>
    <name evidence="2" type="ORF">theurythT_28030</name>
</gene>
<dbReference type="RefSeq" id="WP_284208772.1">
    <property type="nucleotide sequence ID" value="NZ_BSSU01000014.1"/>
</dbReference>
<name>A0ABQ6H5C1_9GAMM</name>
<protein>
    <submittedName>
        <fullName evidence="2">MSHA biogenesis protein MshD</fullName>
    </submittedName>
</protein>